<gene>
    <name evidence="1" type="ORF">SDC9_107470</name>
</gene>
<evidence type="ECO:0000313" key="1">
    <source>
        <dbReference type="EMBL" id="MPM60618.1"/>
    </source>
</evidence>
<comment type="caution">
    <text evidence="1">The sequence shown here is derived from an EMBL/GenBank/DDBJ whole genome shotgun (WGS) entry which is preliminary data.</text>
</comment>
<dbReference type="AlphaFoldDB" id="A0A645B6D0"/>
<organism evidence="1">
    <name type="scientific">bioreactor metagenome</name>
    <dbReference type="NCBI Taxonomy" id="1076179"/>
    <lineage>
        <taxon>unclassified sequences</taxon>
        <taxon>metagenomes</taxon>
        <taxon>ecological metagenomes</taxon>
    </lineage>
</organism>
<proteinExistence type="predicted"/>
<accession>A0A645B6D0</accession>
<name>A0A645B6D0_9ZZZZ</name>
<dbReference type="EMBL" id="VSSQ01017892">
    <property type="protein sequence ID" value="MPM60618.1"/>
    <property type="molecule type" value="Genomic_DNA"/>
</dbReference>
<sequence>MVFLRVFIESRYGFSPHVAQVNSRPGGIVRTVSDSVVFIGVVNSGLGRKRFQQIAIIRESVGNPPLYVGLFYVGKRLIGECVFFVPEHPLLEIDKTVENCVVLVGWQDSPVFVEILTPATAPGPLGKGKH</sequence>
<protein>
    <submittedName>
        <fullName evidence="1">Uncharacterized protein</fullName>
    </submittedName>
</protein>
<reference evidence="1" key="1">
    <citation type="submission" date="2019-08" db="EMBL/GenBank/DDBJ databases">
        <authorList>
            <person name="Kucharzyk K."/>
            <person name="Murdoch R.W."/>
            <person name="Higgins S."/>
            <person name="Loffler F."/>
        </authorList>
    </citation>
    <scope>NUCLEOTIDE SEQUENCE</scope>
</reference>